<reference evidence="2" key="1">
    <citation type="journal article" date="2014" name="Int. J. Syst. Evol. Microbiol.">
        <title>Complete genome sequence of Corynebacterium casei LMG S-19264T (=DSM 44701T), isolated from a smear-ripened cheese.</title>
        <authorList>
            <consortium name="US DOE Joint Genome Institute (JGI-PGF)"/>
            <person name="Walter F."/>
            <person name="Albersmeier A."/>
            <person name="Kalinowski J."/>
            <person name="Ruckert C."/>
        </authorList>
    </citation>
    <scope>NUCLEOTIDE SEQUENCE</scope>
    <source>
        <strain evidence="2">CGMCC 1.12153</strain>
    </source>
</reference>
<gene>
    <name evidence="2" type="ORF">GCM10010954_10500</name>
</gene>
<dbReference type="AlphaFoldDB" id="A0A917EU36"/>
<keyword evidence="1" id="KW-0812">Transmembrane</keyword>
<keyword evidence="3" id="KW-1185">Reference proteome</keyword>
<evidence type="ECO:0000313" key="2">
    <source>
        <dbReference type="EMBL" id="GGF13666.1"/>
    </source>
</evidence>
<reference evidence="2" key="2">
    <citation type="submission" date="2020-09" db="EMBL/GenBank/DDBJ databases">
        <authorList>
            <person name="Sun Q."/>
            <person name="Zhou Y."/>
        </authorList>
    </citation>
    <scope>NUCLEOTIDE SEQUENCE</scope>
    <source>
        <strain evidence="2">CGMCC 1.12153</strain>
    </source>
</reference>
<dbReference type="RefSeq" id="WP_188376392.1">
    <property type="nucleotide sequence ID" value="NZ_BMEL01000001.1"/>
</dbReference>
<protein>
    <submittedName>
        <fullName evidence="2">Uncharacterized protein</fullName>
    </submittedName>
</protein>
<keyword evidence="1" id="KW-0472">Membrane</keyword>
<evidence type="ECO:0000256" key="1">
    <source>
        <dbReference type="SAM" id="Phobius"/>
    </source>
</evidence>
<proteinExistence type="predicted"/>
<feature type="transmembrane region" description="Helical" evidence="1">
    <location>
        <begin position="70"/>
        <end position="92"/>
    </location>
</feature>
<dbReference type="Proteomes" id="UP000660110">
    <property type="component" value="Unassembled WGS sequence"/>
</dbReference>
<accession>A0A917EU36</accession>
<feature type="transmembrane region" description="Helical" evidence="1">
    <location>
        <begin position="36"/>
        <end position="58"/>
    </location>
</feature>
<sequence>MNHIKFFIYQFILFVPALVIHVYADQYISKPLTYVDVAASLITLPIFILVLVVLSKMYKNYDLIQKRNKYLLSGTAFILAGLFIGQMEYIWYQITGELIFS</sequence>
<organism evidence="2 3">
    <name type="scientific">Halobacillus andaensis</name>
    <dbReference type="NCBI Taxonomy" id="1176239"/>
    <lineage>
        <taxon>Bacteria</taxon>
        <taxon>Bacillati</taxon>
        <taxon>Bacillota</taxon>
        <taxon>Bacilli</taxon>
        <taxon>Bacillales</taxon>
        <taxon>Bacillaceae</taxon>
        <taxon>Halobacillus</taxon>
    </lineage>
</organism>
<comment type="caution">
    <text evidence="2">The sequence shown here is derived from an EMBL/GenBank/DDBJ whole genome shotgun (WGS) entry which is preliminary data.</text>
</comment>
<dbReference type="EMBL" id="BMEL01000001">
    <property type="protein sequence ID" value="GGF13666.1"/>
    <property type="molecule type" value="Genomic_DNA"/>
</dbReference>
<evidence type="ECO:0000313" key="3">
    <source>
        <dbReference type="Proteomes" id="UP000660110"/>
    </source>
</evidence>
<feature type="transmembrane region" description="Helical" evidence="1">
    <location>
        <begin position="7"/>
        <end position="24"/>
    </location>
</feature>
<name>A0A917EU36_HALAA</name>
<keyword evidence="1" id="KW-1133">Transmembrane helix</keyword>